<dbReference type="EMBL" id="PITP01000014">
    <property type="protein sequence ID" value="PKD88687.1"/>
    <property type="molecule type" value="Genomic_DNA"/>
</dbReference>
<evidence type="ECO:0000313" key="2">
    <source>
        <dbReference type="Proteomes" id="UP000233549"/>
    </source>
</evidence>
<dbReference type="RefSeq" id="WP_020239815.1">
    <property type="nucleotide sequence ID" value="NZ_AP021914.1"/>
</dbReference>
<dbReference type="Proteomes" id="UP000233549">
    <property type="component" value="Unassembled WGS sequence"/>
</dbReference>
<sequence length="94" mass="9904">MSRLSRLSERSAVAMCKGQPGPQARCLLSGEDDVSSHLSLYRECPSMTVTGIGKPPVSFSSVAVRACVLPCGNEKVLMVNPAANAESVVRLAAR</sequence>
<reference evidence="1 2" key="1">
    <citation type="submission" date="2017-12" db="EMBL/GenBank/DDBJ databases">
        <title>Rapid rising of carbapenem-resistant Enterobacteriaceae(CRE) and emergence of colistin resistance genemcr-1 in CRE in the hospital of Henan, China.</title>
        <authorList>
            <person name="Sun Q."/>
            <person name="Zhang R."/>
            <person name="Li Y."/>
            <person name="Shen Y."/>
            <person name="Zhang Y."/>
            <person name="Yang J."/>
            <person name="Shu L."/>
            <person name="Zhou H."/>
            <person name="Wang Y."/>
            <person name="Wang B."/>
            <person name="Shen Z."/>
        </authorList>
    </citation>
    <scope>NUCLEOTIDE SEQUENCE [LARGE SCALE GENOMIC DNA]</scope>
    <source>
        <strain evidence="1 2">3512</strain>
    </source>
</reference>
<organism evidence="1 2">
    <name type="scientific">Escherichia coli</name>
    <dbReference type="NCBI Taxonomy" id="562"/>
    <lineage>
        <taxon>Bacteria</taxon>
        <taxon>Pseudomonadati</taxon>
        <taxon>Pseudomonadota</taxon>
        <taxon>Gammaproteobacteria</taxon>
        <taxon>Enterobacterales</taxon>
        <taxon>Enterobacteriaceae</taxon>
        <taxon>Escherichia</taxon>
    </lineage>
</organism>
<name>A0AAP8LCR4_ECOLX</name>
<protein>
    <submittedName>
        <fullName evidence="1">Uncharacterized protein</fullName>
    </submittedName>
</protein>
<dbReference type="AlphaFoldDB" id="A0AAP8LCR4"/>
<gene>
    <name evidence="1" type="ORF">CWS33_15000</name>
</gene>
<accession>A0AAP8LCR4</accession>
<evidence type="ECO:0000313" key="1">
    <source>
        <dbReference type="EMBL" id="PKD88687.1"/>
    </source>
</evidence>
<comment type="caution">
    <text evidence="1">The sequence shown here is derived from an EMBL/GenBank/DDBJ whole genome shotgun (WGS) entry which is preliminary data.</text>
</comment>
<proteinExistence type="predicted"/>